<dbReference type="OrthoDB" id="6466945at2"/>
<keyword evidence="1" id="KW-0732">Signal</keyword>
<dbReference type="Gene3D" id="2.60.40.1090">
    <property type="entry name" value="Fimbrial-type adhesion domain"/>
    <property type="match status" value="1"/>
</dbReference>
<protein>
    <submittedName>
        <fullName evidence="3">Long polar fimbrial protein LpfE</fullName>
    </submittedName>
</protein>
<dbReference type="GO" id="GO:0043709">
    <property type="term" value="P:cell adhesion involved in single-species biofilm formation"/>
    <property type="evidence" value="ECO:0007669"/>
    <property type="project" value="TreeGrafter"/>
</dbReference>
<name>A0A379G6E1_9GAMM</name>
<evidence type="ECO:0000256" key="1">
    <source>
        <dbReference type="SAM" id="SignalP"/>
    </source>
</evidence>
<feature type="signal peptide" evidence="1">
    <location>
        <begin position="1"/>
        <end position="22"/>
    </location>
</feature>
<organism evidence="3 4">
    <name type="scientific">Providencia rustigianii</name>
    <dbReference type="NCBI Taxonomy" id="158850"/>
    <lineage>
        <taxon>Bacteria</taxon>
        <taxon>Pseudomonadati</taxon>
        <taxon>Pseudomonadota</taxon>
        <taxon>Gammaproteobacteria</taxon>
        <taxon>Enterobacterales</taxon>
        <taxon>Morganellaceae</taxon>
        <taxon>Providencia</taxon>
    </lineage>
</organism>
<feature type="domain" description="Fimbrial-type adhesion" evidence="2">
    <location>
        <begin position="32"/>
        <end position="174"/>
    </location>
</feature>
<dbReference type="RefSeq" id="WP_006815164.1">
    <property type="nucleotide sequence ID" value="NZ_AP018946.1"/>
</dbReference>
<dbReference type="GO" id="GO:0009289">
    <property type="term" value="C:pilus"/>
    <property type="evidence" value="ECO:0007669"/>
    <property type="project" value="InterPro"/>
</dbReference>
<gene>
    <name evidence="3" type="ORF">NCTC12026_02943</name>
</gene>
<reference evidence="3 4" key="1">
    <citation type="submission" date="2018-06" db="EMBL/GenBank/DDBJ databases">
        <authorList>
            <consortium name="Pathogen Informatics"/>
            <person name="Doyle S."/>
        </authorList>
    </citation>
    <scope>NUCLEOTIDE SEQUENCE [LARGE SCALE GENOMIC DNA]</scope>
    <source>
        <strain evidence="3 4">NCTC12026</strain>
    </source>
</reference>
<sequence length="176" mass="18979">MNRLFVLLIFFVLPSLSLCSFASVNIGTVKVNFSGSIRGTSCKIVTNNLNVDLGVWLTYGKPKNSTTEWEEFDLEFNCTSGSQVVGKLQGVTASDGRSFAIDSGNGAATGMAIQIEAYSNNRWELKKNNDVTVLLNSTATTNGSNKVKFRANYKILSDSVTAGNANATITFVVENN</sequence>
<dbReference type="PANTHER" id="PTHR33420:SF4">
    <property type="entry name" value="FIMBRIAL-LIKE PROTEIN FIMF"/>
    <property type="match status" value="1"/>
</dbReference>
<evidence type="ECO:0000259" key="2">
    <source>
        <dbReference type="Pfam" id="PF00419"/>
    </source>
</evidence>
<evidence type="ECO:0000313" key="4">
    <source>
        <dbReference type="Proteomes" id="UP000255129"/>
    </source>
</evidence>
<dbReference type="EMBL" id="UGUA01000002">
    <property type="protein sequence ID" value="SUC36517.1"/>
    <property type="molecule type" value="Genomic_DNA"/>
</dbReference>
<dbReference type="InterPro" id="IPR050263">
    <property type="entry name" value="Bact_Fimbrial_Adh_Pro"/>
</dbReference>
<dbReference type="Pfam" id="PF00419">
    <property type="entry name" value="Fimbrial"/>
    <property type="match status" value="1"/>
</dbReference>
<proteinExistence type="predicted"/>
<dbReference type="AlphaFoldDB" id="A0A379G6E1"/>
<dbReference type="PANTHER" id="PTHR33420">
    <property type="entry name" value="FIMBRIAL SUBUNIT ELFA-RELATED"/>
    <property type="match status" value="1"/>
</dbReference>
<dbReference type="InterPro" id="IPR000259">
    <property type="entry name" value="Adhesion_dom_fimbrial"/>
</dbReference>
<dbReference type="Proteomes" id="UP000255129">
    <property type="component" value="Unassembled WGS sequence"/>
</dbReference>
<accession>A0A379G6E1</accession>
<evidence type="ECO:0000313" key="3">
    <source>
        <dbReference type="EMBL" id="SUC36517.1"/>
    </source>
</evidence>
<dbReference type="InterPro" id="IPR008966">
    <property type="entry name" value="Adhesion_dom_sf"/>
</dbReference>
<dbReference type="SUPFAM" id="SSF49401">
    <property type="entry name" value="Bacterial adhesins"/>
    <property type="match status" value="1"/>
</dbReference>
<dbReference type="InterPro" id="IPR036937">
    <property type="entry name" value="Adhesion_dom_fimbrial_sf"/>
</dbReference>
<feature type="chain" id="PRO_5016681071" evidence="1">
    <location>
        <begin position="23"/>
        <end position="176"/>
    </location>
</feature>